<organism evidence="1">
    <name type="scientific">Solanum lycopersicum</name>
    <name type="common">Tomato</name>
    <name type="synonym">Lycopersicon esculentum</name>
    <dbReference type="NCBI Taxonomy" id="4081"/>
    <lineage>
        <taxon>Eukaryota</taxon>
        <taxon>Viridiplantae</taxon>
        <taxon>Streptophyta</taxon>
        <taxon>Embryophyta</taxon>
        <taxon>Tracheophyta</taxon>
        <taxon>Spermatophyta</taxon>
        <taxon>Magnoliopsida</taxon>
        <taxon>eudicotyledons</taxon>
        <taxon>Gunneridae</taxon>
        <taxon>Pentapetalae</taxon>
        <taxon>asterids</taxon>
        <taxon>lamiids</taxon>
        <taxon>Solanales</taxon>
        <taxon>Solanaceae</taxon>
        <taxon>Solanoideae</taxon>
        <taxon>Solaneae</taxon>
        <taxon>Solanum</taxon>
        <taxon>Solanum subgen. Lycopersicon</taxon>
    </lineage>
</organism>
<dbReference type="Proteomes" id="UP000004994">
    <property type="component" value="Chromosome 9"/>
</dbReference>
<sequence>MIFCISILCSNFGNLHQQHETPQFVHHNFGVELIKDIIPLSKAFKKQYFCLPQVIFDYW</sequence>
<reference evidence="1" key="1">
    <citation type="journal article" date="2012" name="Nature">
        <title>The tomato genome sequence provides insights into fleshy fruit evolution.</title>
        <authorList>
            <consortium name="Tomato Genome Consortium"/>
        </authorList>
    </citation>
    <scope>NUCLEOTIDE SEQUENCE [LARGE SCALE GENOMIC DNA]</scope>
    <source>
        <strain evidence="1">cv. Heinz 1706</strain>
    </source>
</reference>
<dbReference type="PaxDb" id="4081-Solyc09g056200.2.1"/>
<dbReference type="Gramene" id="Solyc09g056200.3.1">
    <property type="protein sequence ID" value="Solyc09g056200.3.1"/>
    <property type="gene ID" value="Solyc09g056200.3"/>
</dbReference>
<evidence type="ECO:0000313" key="1">
    <source>
        <dbReference type="EnsemblPlants" id="Solyc09g056200.3.1"/>
    </source>
</evidence>
<name>A0A3Q7I1X4_SOLLC</name>
<protein>
    <submittedName>
        <fullName evidence="1">Uncharacterized protein</fullName>
    </submittedName>
</protein>
<keyword evidence="2" id="KW-1185">Reference proteome</keyword>
<dbReference type="AlphaFoldDB" id="A0A3Q7I1X4"/>
<dbReference type="InParanoid" id="A0A3Q7I1X4"/>
<reference evidence="1" key="2">
    <citation type="submission" date="2019-01" db="UniProtKB">
        <authorList>
            <consortium name="EnsemblPlants"/>
        </authorList>
    </citation>
    <scope>IDENTIFICATION</scope>
    <source>
        <strain evidence="1">cv. Heinz 1706</strain>
    </source>
</reference>
<dbReference type="EnsemblPlants" id="Solyc09g056200.3.1">
    <property type="protein sequence ID" value="Solyc09g056200.3.1"/>
    <property type="gene ID" value="Solyc09g056200.3"/>
</dbReference>
<evidence type="ECO:0000313" key="2">
    <source>
        <dbReference type="Proteomes" id="UP000004994"/>
    </source>
</evidence>
<proteinExistence type="predicted"/>
<accession>A0A3Q7I1X4</accession>